<reference evidence="1 2" key="1">
    <citation type="submission" date="2024-04" db="EMBL/GenBank/DDBJ databases">
        <title>Flavobacterium sp. DGU38 16S ribosomal RNA gene Genome sequencing and assembly.</title>
        <authorList>
            <person name="Park S."/>
        </authorList>
    </citation>
    <scope>NUCLEOTIDE SEQUENCE [LARGE SCALE GENOMIC DNA]</scope>
    <source>
        <strain evidence="1 2">DGU38</strain>
    </source>
</reference>
<evidence type="ECO:0000313" key="1">
    <source>
        <dbReference type="EMBL" id="MEL1255543.1"/>
    </source>
</evidence>
<proteinExistence type="predicted"/>
<accession>A0ABU9ISV7</accession>
<dbReference type="Proteomes" id="UP001485226">
    <property type="component" value="Unassembled WGS sequence"/>
</dbReference>
<protein>
    <submittedName>
        <fullName evidence="1">Uncharacterized protein</fullName>
    </submittedName>
</protein>
<dbReference type="EMBL" id="JBBYHS010000019">
    <property type="protein sequence ID" value="MEL1255543.1"/>
    <property type="molecule type" value="Genomic_DNA"/>
</dbReference>
<evidence type="ECO:0000313" key="2">
    <source>
        <dbReference type="Proteomes" id="UP001485226"/>
    </source>
</evidence>
<dbReference type="RefSeq" id="WP_341694279.1">
    <property type="nucleotide sequence ID" value="NZ_JBBYHS010000019.1"/>
</dbReference>
<keyword evidence="2" id="KW-1185">Reference proteome</keyword>
<comment type="caution">
    <text evidence="1">The sequence shown here is derived from an EMBL/GenBank/DDBJ whole genome shotgun (WGS) entry which is preliminary data.</text>
</comment>
<name>A0ABU9ISV7_9FLAO</name>
<organism evidence="1 2">
    <name type="scientific">Flavobacterium calami</name>
    <dbReference type="NCBI Taxonomy" id="3139144"/>
    <lineage>
        <taxon>Bacteria</taxon>
        <taxon>Pseudomonadati</taxon>
        <taxon>Bacteroidota</taxon>
        <taxon>Flavobacteriia</taxon>
        <taxon>Flavobacteriales</taxon>
        <taxon>Flavobacteriaceae</taxon>
        <taxon>Flavobacterium</taxon>
    </lineage>
</organism>
<sequence>MEDKPEYIEFSIGNEVKFNDMKNVYELIAQAKNSGQPKPEGYWLKVFPEYSLKHFYFLDSDIKPEFVTAKRDNNNWHFAAMINLLQTDLEVELIECKRIGNKGRIEFSAYSYPYGGITGLTMFLNSFDCKAFEIDEGGGVYSVHWNSDCDFKLNEIVTPVNSSLPKSGRIWWQKLFGVNKL</sequence>
<gene>
    <name evidence="1" type="ORF">AAEO57_17260</name>
</gene>